<evidence type="ECO:0000256" key="3">
    <source>
        <dbReference type="ARBA" id="ARBA00022475"/>
    </source>
</evidence>
<name>A0A7W2YJJ2_9GAMM</name>
<evidence type="ECO:0000256" key="6">
    <source>
        <dbReference type="ARBA" id="ARBA00023136"/>
    </source>
</evidence>
<keyword evidence="6 7" id="KW-0472">Membrane</keyword>
<comment type="similarity">
    <text evidence="2">Belongs to the polysaccharide synthase family.</text>
</comment>
<reference evidence="8 9" key="1">
    <citation type="submission" date="2020-07" db="EMBL/GenBank/DDBJ databases">
        <title>Halieaceae bacterium, F7430, whole genome shotgun sequencing project.</title>
        <authorList>
            <person name="Jiang S."/>
            <person name="Liu Z.W."/>
            <person name="Du Z.J."/>
        </authorList>
    </citation>
    <scope>NUCLEOTIDE SEQUENCE [LARGE SCALE GENOMIC DNA]</scope>
    <source>
        <strain evidence="8 9">F7430</strain>
    </source>
</reference>
<dbReference type="InterPro" id="IPR050833">
    <property type="entry name" value="Poly_Biosynth_Transport"/>
</dbReference>
<organism evidence="8 9">
    <name type="scientific">Sediminihaliea albiluteola</name>
    <dbReference type="NCBI Taxonomy" id="2758564"/>
    <lineage>
        <taxon>Bacteria</taxon>
        <taxon>Pseudomonadati</taxon>
        <taxon>Pseudomonadota</taxon>
        <taxon>Gammaproteobacteria</taxon>
        <taxon>Cellvibrionales</taxon>
        <taxon>Halieaceae</taxon>
        <taxon>Sediminihaliea</taxon>
    </lineage>
</organism>
<feature type="transmembrane region" description="Helical" evidence="7">
    <location>
        <begin position="77"/>
        <end position="100"/>
    </location>
</feature>
<gene>
    <name evidence="8" type="ORF">H2508_06110</name>
</gene>
<evidence type="ECO:0000256" key="5">
    <source>
        <dbReference type="ARBA" id="ARBA00022989"/>
    </source>
</evidence>
<feature type="transmembrane region" description="Helical" evidence="7">
    <location>
        <begin position="256"/>
        <end position="281"/>
    </location>
</feature>
<comment type="caution">
    <text evidence="8">The sequence shown here is derived from an EMBL/GenBank/DDBJ whole genome shotgun (WGS) entry which is preliminary data.</text>
</comment>
<feature type="transmembrane region" description="Helical" evidence="7">
    <location>
        <begin position="410"/>
        <end position="430"/>
    </location>
</feature>
<evidence type="ECO:0000256" key="7">
    <source>
        <dbReference type="SAM" id="Phobius"/>
    </source>
</evidence>
<dbReference type="Proteomes" id="UP000539350">
    <property type="component" value="Unassembled WGS sequence"/>
</dbReference>
<proteinExistence type="inferred from homology"/>
<feature type="transmembrane region" description="Helical" evidence="7">
    <location>
        <begin position="6"/>
        <end position="23"/>
    </location>
</feature>
<evidence type="ECO:0000256" key="1">
    <source>
        <dbReference type="ARBA" id="ARBA00004651"/>
    </source>
</evidence>
<dbReference type="AlphaFoldDB" id="A0A7W2YJJ2"/>
<sequence>MLTPEDIGIYSAGFSIVALAHLFRDFGLNQYLIQERNLSRESIVTAFTLTLLISWSLGIVVYLSGGMAARFFGEEDIQGLVQLLSINFFIIPIGSITLALLRKALKFQITSSIAVIASACGVAVSIVTALDGARYFCLAYGAVTESAAMVLLSQLYRPKDARLGLSLYGAKKILKFGSIVGVGNIVHRLSISGSDALIAKFLGMSALGFYSRAFGTYSLFDQLFTSSISSTILPLFSRENDNITAMRNNYLKALSYSLIFAWPFFAILYLFTSEIMLVLYGPQWGEAVVLVKILCVAGFLVPPILFSDNLFIALGRPDITLKIRMVANLAKLGMVAIACQFSLKAVCIAIVIFFLLKLLLSISYLWSSLALRFKPLLKVFCQTLPCLILSIIPVVLADYWAAAWLEKNELLHISIIVCIAAIGWLSGLLLSKHPFTAELFAISSKLSGMRAK</sequence>
<feature type="transmembrane region" description="Helical" evidence="7">
    <location>
        <begin position="383"/>
        <end position="404"/>
    </location>
</feature>
<feature type="transmembrane region" description="Helical" evidence="7">
    <location>
        <begin position="349"/>
        <end position="371"/>
    </location>
</feature>
<evidence type="ECO:0000256" key="2">
    <source>
        <dbReference type="ARBA" id="ARBA00007430"/>
    </source>
</evidence>
<evidence type="ECO:0000313" key="8">
    <source>
        <dbReference type="EMBL" id="MBA6412684.1"/>
    </source>
</evidence>
<evidence type="ECO:0000256" key="4">
    <source>
        <dbReference type="ARBA" id="ARBA00022692"/>
    </source>
</evidence>
<dbReference type="Pfam" id="PF13440">
    <property type="entry name" value="Polysacc_synt_3"/>
    <property type="match status" value="1"/>
</dbReference>
<keyword evidence="4 7" id="KW-0812">Transmembrane</keyword>
<comment type="subcellular location">
    <subcellularLocation>
        <location evidence="1">Cell membrane</location>
        <topology evidence="1">Multi-pass membrane protein</topology>
    </subcellularLocation>
</comment>
<feature type="transmembrane region" description="Helical" evidence="7">
    <location>
        <begin position="43"/>
        <end position="65"/>
    </location>
</feature>
<feature type="transmembrane region" description="Helical" evidence="7">
    <location>
        <begin position="287"/>
        <end position="306"/>
    </location>
</feature>
<evidence type="ECO:0000313" key="9">
    <source>
        <dbReference type="Proteomes" id="UP000539350"/>
    </source>
</evidence>
<dbReference type="PANTHER" id="PTHR30250:SF10">
    <property type="entry name" value="LIPOPOLYSACCHARIDE BIOSYNTHESIS PROTEIN WZXC"/>
    <property type="match status" value="1"/>
</dbReference>
<keyword evidence="3" id="KW-1003">Cell membrane</keyword>
<protein>
    <submittedName>
        <fullName evidence="8">Oligosaccharide flippase family protein</fullName>
    </submittedName>
</protein>
<accession>A0A7W2YJJ2</accession>
<keyword evidence="5 7" id="KW-1133">Transmembrane helix</keyword>
<feature type="transmembrane region" description="Helical" evidence="7">
    <location>
        <begin position="107"/>
        <end position="127"/>
    </location>
</feature>
<dbReference type="PANTHER" id="PTHR30250">
    <property type="entry name" value="PST FAMILY PREDICTED COLANIC ACID TRANSPORTER"/>
    <property type="match status" value="1"/>
</dbReference>
<keyword evidence="9" id="KW-1185">Reference proteome</keyword>
<dbReference type="EMBL" id="JACFXU010000013">
    <property type="protein sequence ID" value="MBA6412684.1"/>
    <property type="molecule type" value="Genomic_DNA"/>
</dbReference>
<dbReference type="GO" id="GO:0005886">
    <property type="term" value="C:plasma membrane"/>
    <property type="evidence" value="ECO:0007669"/>
    <property type="project" value="UniProtKB-SubCell"/>
</dbReference>